<proteinExistence type="predicted"/>
<dbReference type="EMBL" id="PVTQ01000001">
    <property type="protein sequence ID" value="PRY94125.1"/>
    <property type="molecule type" value="Genomic_DNA"/>
</dbReference>
<reference evidence="1 2" key="1">
    <citation type="submission" date="2018-03" db="EMBL/GenBank/DDBJ databases">
        <title>Genomic Encyclopedia of Archaeal and Bacterial Type Strains, Phase II (KMG-II): from individual species to whole genera.</title>
        <authorList>
            <person name="Goeker M."/>
        </authorList>
    </citation>
    <scope>NUCLEOTIDE SEQUENCE [LARGE SCALE GENOMIC DNA]</scope>
    <source>
        <strain evidence="1 2">DSM 100212</strain>
    </source>
</reference>
<dbReference type="RefSeq" id="WP_106262397.1">
    <property type="nucleotide sequence ID" value="NZ_PVTQ01000001.1"/>
</dbReference>
<name>A0A2T0X5E3_9RHOB</name>
<dbReference type="OrthoDB" id="7547145at2"/>
<gene>
    <name evidence="1" type="ORF">CLV74_101260</name>
</gene>
<evidence type="ECO:0000313" key="2">
    <source>
        <dbReference type="Proteomes" id="UP000238392"/>
    </source>
</evidence>
<dbReference type="AlphaFoldDB" id="A0A2T0X5E3"/>
<dbReference type="Proteomes" id="UP000238392">
    <property type="component" value="Unassembled WGS sequence"/>
</dbReference>
<accession>A0A2T0X5E3</accession>
<comment type="caution">
    <text evidence="1">The sequence shown here is derived from an EMBL/GenBank/DDBJ whole genome shotgun (WGS) entry which is preliminary data.</text>
</comment>
<keyword evidence="2" id="KW-1185">Reference proteome</keyword>
<evidence type="ECO:0000313" key="1">
    <source>
        <dbReference type="EMBL" id="PRY94125.1"/>
    </source>
</evidence>
<organism evidence="1 2">
    <name type="scientific">Donghicola tyrosinivorans</name>
    <dbReference type="NCBI Taxonomy" id="1652492"/>
    <lineage>
        <taxon>Bacteria</taxon>
        <taxon>Pseudomonadati</taxon>
        <taxon>Pseudomonadota</taxon>
        <taxon>Alphaproteobacteria</taxon>
        <taxon>Rhodobacterales</taxon>
        <taxon>Roseobacteraceae</taxon>
        <taxon>Donghicola</taxon>
    </lineage>
</organism>
<sequence length="241" mass="27359">MTMIEPISVDVRSRQIVRLPARRHLVLCPAIDDTAAFKALRLMSVRSGVEDVAFVALKDVERQGFIKTINSAFKDADADLVSYVAQDAFAGVEWLAYMEAQFQSAKVNFAAYNCGKWNGRIAAFGCARTSWVRQLYAGDFFYPNYISHRADNELTVIARGQDCFSFDPRSLLVEVDFEKPFRSKEDGASNFHVEDRETFERRFSEGFDGLVEMPALAKLKPEYLKQKKSLWERGKRLLGGT</sequence>
<protein>
    <recommendedName>
        <fullName evidence="3">Glycosyl transferase family 2</fullName>
    </recommendedName>
</protein>
<evidence type="ECO:0008006" key="3">
    <source>
        <dbReference type="Google" id="ProtNLM"/>
    </source>
</evidence>